<protein>
    <submittedName>
        <fullName evidence="3">RNA-binding protein</fullName>
    </submittedName>
</protein>
<dbReference type="EMBL" id="WOFH01000012">
    <property type="protein sequence ID" value="MUN40951.1"/>
    <property type="molecule type" value="Genomic_DNA"/>
</dbReference>
<evidence type="ECO:0000313" key="4">
    <source>
        <dbReference type="Proteomes" id="UP000432015"/>
    </source>
</evidence>
<name>A0A7K1L943_9ACTN</name>
<accession>A0A7K1L943</accession>
<dbReference type="Pfam" id="PF07593">
    <property type="entry name" value="UnbV_ASPIC"/>
    <property type="match status" value="1"/>
</dbReference>
<dbReference type="PANTHER" id="PTHR16026">
    <property type="entry name" value="CARTILAGE ACIDIC PROTEIN 1"/>
    <property type="match status" value="1"/>
</dbReference>
<sequence length="660" mass="70628">MPNSHERVRRSVPAALAVVLALALFFVARIPGSSGSELSTVAAPYKFTEMPLAMPPGYRQTQTIRQVNPAYYKIRSWISSVGAGVATADLTGHGRDDGICIVDPRTDDIVVTYAPTAPAADRFTPFALNPAPLPMDHRMAPMGCTPGDFNVDGRADLLVHFWGRTPILFLARSDAKTLSPTAYQPVELLPGVSTAGRYTGPRWNTDALDVGSFDGTGHPDIFISNYFPDSDVLDPKGQPNVVMPSSFSDAKNGGGTHVYRWTGGTSGARPSAAYEEQTDAVPYKQATGWTLAISSADLTGDGKPEVYVANDFGKDRIFYNVSTPGHIKFKNVTGKRSAITPKSFAIGHDSNKGMGVDFGDLQGKGRFDLAVSNITAAWGLEESNFVFLNKAKSEAEMAREMADGHAPFEQRAQQLGLAWTGWCWDVKMGDFSNSGRMDVVQADGFIKGDIQRWPWLQEMAMNNDSVFSNPKLWPHVQPGDDLSGGEKLAFYAAKPDGKYSNVSEQLGLAVPIPTRGIATADTRGTGALDLAVARQWGPPAFYANSSPKLGKALSLHLFRPVNGAKPGQGLSGAGTPAYGATVQIWTADGRTQISRLDGGGGGTGKRSFEVRFGLGSSQAPVKARVRWPDGTGSMRQQDLNLAPGAHTLLLTNTATEVPTS</sequence>
<keyword evidence="1" id="KW-0732">Signal</keyword>
<evidence type="ECO:0000256" key="1">
    <source>
        <dbReference type="ARBA" id="ARBA00022729"/>
    </source>
</evidence>
<dbReference type="Proteomes" id="UP000432015">
    <property type="component" value="Unassembled WGS sequence"/>
</dbReference>
<gene>
    <name evidence="3" type="ORF">GNZ18_30750</name>
</gene>
<dbReference type="PANTHER" id="PTHR16026:SF0">
    <property type="entry name" value="CARTILAGE ACIDIC PROTEIN 1"/>
    <property type="match status" value="1"/>
</dbReference>
<dbReference type="InterPro" id="IPR027039">
    <property type="entry name" value="Crtac1"/>
</dbReference>
<feature type="domain" description="ASPIC/UnbV" evidence="2">
    <location>
        <begin position="577"/>
        <end position="631"/>
    </location>
</feature>
<evidence type="ECO:0000313" key="3">
    <source>
        <dbReference type="EMBL" id="MUN40951.1"/>
    </source>
</evidence>
<comment type="caution">
    <text evidence="3">The sequence shown here is derived from an EMBL/GenBank/DDBJ whole genome shotgun (WGS) entry which is preliminary data.</text>
</comment>
<keyword evidence="4" id="KW-1185">Reference proteome</keyword>
<dbReference type="SUPFAM" id="SSF69318">
    <property type="entry name" value="Integrin alpha N-terminal domain"/>
    <property type="match status" value="1"/>
</dbReference>
<dbReference type="InterPro" id="IPR011519">
    <property type="entry name" value="UnbV_ASPIC"/>
</dbReference>
<dbReference type="RefSeq" id="WP_156220102.1">
    <property type="nucleotide sequence ID" value="NZ_WOFH01000012.1"/>
</dbReference>
<evidence type="ECO:0000259" key="2">
    <source>
        <dbReference type="Pfam" id="PF07593"/>
    </source>
</evidence>
<reference evidence="3 4" key="1">
    <citation type="submission" date="2019-11" db="EMBL/GenBank/DDBJ databases">
        <authorList>
            <person name="Cao P."/>
        </authorList>
    </citation>
    <scope>NUCLEOTIDE SEQUENCE [LARGE SCALE GENOMIC DNA]</scope>
    <source>
        <strain evidence="3 4">NEAU-AAG5</strain>
    </source>
</reference>
<dbReference type="InterPro" id="IPR028994">
    <property type="entry name" value="Integrin_alpha_N"/>
</dbReference>
<organism evidence="3 4">
    <name type="scientific">Actinomadura litoris</name>
    <dbReference type="NCBI Taxonomy" id="2678616"/>
    <lineage>
        <taxon>Bacteria</taxon>
        <taxon>Bacillati</taxon>
        <taxon>Actinomycetota</taxon>
        <taxon>Actinomycetes</taxon>
        <taxon>Streptosporangiales</taxon>
        <taxon>Thermomonosporaceae</taxon>
        <taxon>Actinomadura</taxon>
    </lineage>
</organism>
<dbReference type="AlphaFoldDB" id="A0A7K1L943"/>
<dbReference type="InterPro" id="IPR013517">
    <property type="entry name" value="FG-GAP"/>
</dbReference>
<dbReference type="Pfam" id="PF13517">
    <property type="entry name" value="FG-GAP_3"/>
    <property type="match status" value="1"/>
</dbReference>
<proteinExistence type="predicted"/>
<dbReference type="Gene3D" id="2.130.10.130">
    <property type="entry name" value="Integrin alpha, N-terminal"/>
    <property type="match status" value="1"/>
</dbReference>